<comment type="caution">
    <text evidence="1">The sequence shown here is derived from an EMBL/GenBank/DDBJ whole genome shotgun (WGS) entry which is preliminary data.</text>
</comment>
<dbReference type="Proteomes" id="UP001515100">
    <property type="component" value="Unassembled WGS sequence"/>
</dbReference>
<evidence type="ECO:0000313" key="1">
    <source>
        <dbReference type="EMBL" id="KAA1376509.1"/>
    </source>
</evidence>
<gene>
    <name evidence="1" type="ORF">ESP62_013885</name>
</gene>
<evidence type="ECO:0000313" key="2">
    <source>
        <dbReference type="Proteomes" id="UP001515100"/>
    </source>
</evidence>
<reference evidence="1" key="1">
    <citation type="submission" date="2019-09" db="EMBL/GenBank/DDBJ databases">
        <authorList>
            <person name="Li J."/>
        </authorList>
    </citation>
    <scope>NUCLEOTIDE SEQUENCE [LARGE SCALE GENOMIC DNA]</scope>
    <source>
        <strain evidence="1">NRBC 14897</strain>
    </source>
</reference>
<sequence>MMTRRVLIGTGTAVAVGAGLLVAGERTGRLDDVADAVGLDPKPLPDPDDTRVLRRAATSTAGLLAAVEATVATHPSLDLVPVARTVREQLAAMGGATASPSTAPPADARAALRALDTAFGEAAEARARDARSAGSAALVRVLASASAGHAQAQRIIGELR</sequence>
<proteinExistence type="predicted"/>
<accession>A0A641APE2</accession>
<dbReference type="EMBL" id="SDPP02000003">
    <property type="protein sequence ID" value="KAA1376509.1"/>
    <property type="molecule type" value="Genomic_DNA"/>
</dbReference>
<evidence type="ECO:0008006" key="3">
    <source>
        <dbReference type="Google" id="ProtNLM"/>
    </source>
</evidence>
<keyword evidence="2" id="KW-1185">Reference proteome</keyword>
<protein>
    <recommendedName>
        <fullName evidence="3">DUF305 domain-containing protein</fullName>
    </recommendedName>
</protein>
<dbReference type="RefSeq" id="WP_129184639.1">
    <property type="nucleotide sequence ID" value="NZ_JAGIOG010000001.1"/>
</dbReference>
<organism evidence="1 2">
    <name type="scientific">Aeromicrobium fastidiosum</name>
    <dbReference type="NCBI Taxonomy" id="52699"/>
    <lineage>
        <taxon>Bacteria</taxon>
        <taxon>Bacillati</taxon>
        <taxon>Actinomycetota</taxon>
        <taxon>Actinomycetes</taxon>
        <taxon>Propionibacteriales</taxon>
        <taxon>Nocardioidaceae</taxon>
        <taxon>Aeromicrobium</taxon>
    </lineage>
</organism>
<dbReference type="AlphaFoldDB" id="A0A641APE2"/>
<name>A0A641APE2_9ACTN</name>